<dbReference type="PRINTS" id="PR00420">
    <property type="entry name" value="RNGMNOXGNASE"/>
</dbReference>
<name>A0AA40BYU9_9PEZI</name>
<evidence type="ECO:0000256" key="4">
    <source>
        <dbReference type="ARBA" id="ARBA00022827"/>
    </source>
</evidence>
<dbReference type="GO" id="GO:0071949">
    <property type="term" value="F:FAD binding"/>
    <property type="evidence" value="ECO:0007669"/>
    <property type="project" value="InterPro"/>
</dbReference>
<keyword evidence="5" id="KW-0560">Oxidoreductase</keyword>
<dbReference type="EMBL" id="JAULSU010000004">
    <property type="protein sequence ID" value="KAK0618981.1"/>
    <property type="molecule type" value="Genomic_DNA"/>
</dbReference>
<evidence type="ECO:0000256" key="3">
    <source>
        <dbReference type="ARBA" id="ARBA00022630"/>
    </source>
</evidence>
<feature type="transmembrane region" description="Helical" evidence="6">
    <location>
        <begin position="623"/>
        <end position="641"/>
    </location>
</feature>
<dbReference type="InterPro" id="IPR036188">
    <property type="entry name" value="FAD/NAD-bd_sf"/>
</dbReference>
<keyword evidence="6" id="KW-0472">Membrane</keyword>
<dbReference type="GO" id="GO:0004497">
    <property type="term" value="F:monooxygenase activity"/>
    <property type="evidence" value="ECO:0007669"/>
    <property type="project" value="InterPro"/>
</dbReference>
<dbReference type="InterPro" id="IPR050562">
    <property type="entry name" value="FAD_mOase_fung"/>
</dbReference>
<feature type="transmembrane region" description="Helical" evidence="6">
    <location>
        <begin position="581"/>
        <end position="602"/>
    </location>
</feature>
<evidence type="ECO:0000313" key="9">
    <source>
        <dbReference type="Proteomes" id="UP001175000"/>
    </source>
</evidence>
<keyword evidence="9" id="KW-1185">Reference proteome</keyword>
<dbReference type="AlphaFoldDB" id="A0AA40BYU9"/>
<keyword evidence="3" id="KW-0285">Flavoprotein</keyword>
<evidence type="ECO:0000259" key="7">
    <source>
        <dbReference type="Pfam" id="PF01494"/>
    </source>
</evidence>
<proteinExistence type="inferred from homology"/>
<evidence type="ECO:0000313" key="8">
    <source>
        <dbReference type="EMBL" id="KAK0618981.1"/>
    </source>
</evidence>
<accession>A0AA40BYU9</accession>
<evidence type="ECO:0000256" key="6">
    <source>
        <dbReference type="SAM" id="Phobius"/>
    </source>
</evidence>
<keyword evidence="4" id="KW-0274">FAD</keyword>
<feature type="domain" description="FAD-binding" evidence="7">
    <location>
        <begin position="77"/>
        <end position="322"/>
    </location>
</feature>
<dbReference type="SUPFAM" id="SSF51905">
    <property type="entry name" value="FAD/NAD(P)-binding domain"/>
    <property type="match status" value="1"/>
</dbReference>
<comment type="cofactor">
    <cofactor evidence="1">
        <name>FAD</name>
        <dbReference type="ChEBI" id="CHEBI:57692"/>
    </cofactor>
</comment>
<evidence type="ECO:0000256" key="5">
    <source>
        <dbReference type="ARBA" id="ARBA00023002"/>
    </source>
</evidence>
<feature type="transmembrane region" description="Helical" evidence="6">
    <location>
        <begin position="710"/>
        <end position="733"/>
    </location>
</feature>
<comment type="caution">
    <text evidence="8">The sequence shown here is derived from an EMBL/GenBank/DDBJ whole genome shotgun (WGS) entry which is preliminary data.</text>
</comment>
<dbReference type="PANTHER" id="PTHR47356">
    <property type="entry name" value="FAD-DEPENDENT MONOOXYGENASE ASQG-RELATED"/>
    <property type="match status" value="1"/>
</dbReference>
<dbReference type="InterPro" id="IPR002938">
    <property type="entry name" value="FAD-bd"/>
</dbReference>
<feature type="transmembrane region" description="Helical" evidence="6">
    <location>
        <begin position="547"/>
        <end position="569"/>
    </location>
</feature>
<sequence>MVPNGCRILDQLGFYEPFFNSTIPLEEVFDRDNNGKPLAPGSDFAQLQTARTGYQLSFGDRRALLQIMYDGIRDKKKIQLNKKLIDVIHSDDGVTANCGDGTTYKGDVLLGADGVYSKTREAVWDLAAKERPEVVRKDRQALTAEYQCLFGVCMMAKGVRIGDGEYGYDHGRSSLVVCCKEGRTYYFIFQKMDKAYRGTGFPHYSKEETEEFAKAHFDMKIRPGVNFEALWKNTIAANLVVLEEGTFDIWTHGRIALVGDSIHKMTPNVGYGGNTAIESAAALASTIKEMLDEGYPSESQIRERFLTYQNARQQRTNQMVRVSADVTRIQAMQKLKIMSHLIPYLGDTLADLQAEMVVGATAINYLPIPRRSVAKVNMPYNPTQGDGMKESKLKRFALALPFLFLCFSAAKLMAPDPMIPWATSILETNKLPWTDAPLPTTFYRLEWLDNALAPIVVFFSPVLLDISNISYQALLFLSDYGLILAIWLIESARRANTFTPAQLPLLFTLSSQFIGVGVISPLYYLLHYTLSPIEKFKAADMRLTRIAYTKSILPAVILTYQMPLYLSFFTPRFEDRVAWNFFWQLYPLWLSPVASHLFFRLFDDTTKHDRIHNVTRDLKTIRTTIGLLSAQSALFWVYTIVKSNFSFSTLAAEILPPLHSPQTAPDLVTFAGEFLRFDQAFLFGSTLLWLGYLFWDTKHAGMLSMGWGKILGYAVVSLVALGPAATVGLGFLWREEILATRRHWAAMTEDKARERNRELGYEWDESGKAVRVGKEKGGKTGGKK</sequence>
<gene>
    <name evidence="8" type="ORF">B0T14DRAFT_518347</name>
</gene>
<evidence type="ECO:0000256" key="2">
    <source>
        <dbReference type="ARBA" id="ARBA00007992"/>
    </source>
</evidence>
<comment type="similarity">
    <text evidence="2">Belongs to the paxM FAD-dependent monooxygenase family.</text>
</comment>
<organism evidence="8 9">
    <name type="scientific">Immersiella caudata</name>
    <dbReference type="NCBI Taxonomy" id="314043"/>
    <lineage>
        <taxon>Eukaryota</taxon>
        <taxon>Fungi</taxon>
        <taxon>Dikarya</taxon>
        <taxon>Ascomycota</taxon>
        <taxon>Pezizomycotina</taxon>
        <taxon>Sordariomycetes</taxon>
        <taxon>Sordariomycetidae</taxon>
        <taxon>Sordariales</taxon>
        <taxon>Lasiosphaeriaceae</taxon>
        <taxon>Immersiella</taxon>
    </lineage>
</organism>
<keyword evidence="6" id="KW-1133">Transmembrane helix</keyword>
<evidence type="ECO:0000256" key="1">
    <source>
        <dbReference type="ARBA" id="ARBA00001974"/>
    </source>
</evidence>
<dbReference type="Pfam" id="PF01494">
    <property type="entry name" value="FAD_binding_3"/>
    <property type="match status" value="1"/>
</dbReference>
<dbReference type="Gene3D" id="3.50.50.60">
    <property type="entry name" value="FAD/NAD(P)-binding domain"/>
    <property type="match status" value="1"/>
</dbReference>
<feature type="transmembrane region" description="Helical" evidence="6">
    <location>
        <begin position="501"/>
        <end position="526"/>
    </location>
</feature>
<dbReference type="Proteomes" id="UP001175000">
    <property type="component" value="Unassembled WGS sequence"/>
</dbReference>
<protein>
    <recommendedName>
        <fullName evidence="7">FAD-binding domain-containing protein</fullName>
    </recommendedName>
</protein>
<keyword evidence="6" id="KW-0812">Transmembrane</keyword>
<dbReference type="PANTHER" id="PTHR47356:SF2">
    <property type="entry name" value="FAD-BINDING DOMAIN-CONTAINING PROTEIN-RELATED"/>
    <property type="match status" value="1"/>
</dbReference>
<feature type="transmembrane region" description="Helical" evidence="6">
    <location>
        <begin position="471"/>
        <end position="489"/>
    </location>
</feature>
<reference evidence="8" key="1">
    <citation type="submission" date="2023-06" db="EMBL/GenBank/DDBJ databases">
        <title>Genome-scale phylogeny and comparative genomics of the fungal order Sordariales.</title>
        <authorList>
            <consortium name="Lawrence Berkeley National Laboratory"/>
            <person name="Hensen N."/>
            <person name="Bonometti L."/>
            <person name="Westerberg I."/>
            <person name="Brannstrom I.O."/>
            <person name="Guillou S."/>
            <person name="Cros-Aarteil S."/>
            <person name="Calhoun S."/>
            <person name="Haridas S."/>
            <person name="Kuo A."/>
            <person name="Mondo S."/>
            <person name="Pangilinan J."/>
            <person name="Riley R."/>
            <person name="Labutti K."/>
            <person name="Andreopoulos B."/>
            <person name="Lipzen A."/>
            <person name="Chen C."/>
            <person name="Yanf M."/>
            <person name="Daum C."/>
            <person name="Ng V."/>
            <person name="Clum A."/>
            <person name="Steindorff A."/>
            <person name="Ohm R."/>
            <person name="Martin F."/>
            <person name="Silar P."/>
            <person name="Natvig D."/>
            <person name="Lalanne C."/>
            <person name="Gautier V."/>
            <person name="Ament-Velasquez S.L."/>
            <person name="Kruys A."/>
            <person name="Hutchinson M.I."/>
            <person name="Powell A.J."/>
            <person name="Barry K."/>
            <person name="Miller A.N."/>
            <person name="Grigoriev I.V."/>
            <person name="Debuchy R."/>
            <person name="Gladieux P."/>
            <person name="Thoren M.H."/>
            <person name="Johannesson H."/>
        </authorList>
    </citation>
    <scope>NUCLEOTIDE SEQUENCE</scope>
    <source>
        <strain evidence="8">CBS 606.72</strain>
    </source>
</reference>
<feature type="transmembrane region" description="Helical" evidence="6">
    <location>
        <begin position="447"/>
        <end position="464"/>
    </location>
</feature>